<accession>A0A1H9BKJ3</accession>
<dbReference type="EMBL" id="FOFS01000002">
    <property type="protein sequence ID" value="SEP89510.1"/>
    <property type="molecule type" value="Genomic_DNA"/>
</dbReference>
<dbReference type="Pfam" id="PF06980">
    <property type="entry name" value="DUF1302"/>
    <property type="match status" value="1"/>
</dbReference>
<sequence length="718" mass="79936">MRSAHAIRRAMVAGMITMAGSSAAWGDEGEVGGFFSDLFARTTFVGTVRSDTAVRTTGLQNFYDQGNMPYQHTAVPRQAYLPPSLGSALLGTQVLPAATNWNIPIPNIGLHTNDTVRRDTYIKSDDVKVNYQELRFSGEMNMAFTDNLRFNVQARAVFDPDISNQFDARSLINTQGGIPGGGADRYADTGRPNYFEARGRNGRNLNPTEFAGRKYMVDFPTALLEYKHDAFNLRLGIQQIAWGQAIFFQTFDVPNGLDFRRHLVLDRAIEEFSDKRVPALALRGAWQATDEMLIDSYISKFQPSIIPNPNTPFNVAPAQFYKPLDNYFTGGYNNKLNFGIRMKSDYGNWGYSAMAASRYNPLGVFSWSESGINRGLHGTNADGSTWGNSLGTLVQTAYAAKAPVGGTLCPVYNPTTCRMYDSLGEALSHTPLTIAPAGVYSNKEWFTSAGLIRLDAVKMLNTVIQEYPALRDVYASEVSGIEEASNLLNTFFAASDGSIRGTIQRDYYRESVFGLGGSYVMETEDPGSFWNQFIINAEAQYTPNRRLTGTDLGHGGEKTNEYILTLVGEKWFRYTESFPAAYLAFEFQHRSATDLVGLNLNGYGGLMRSQPVEDPIGLQGNDYSHLKVAKGISSADYLAFAGFQPWPNRKYVFEWAVLWDVRGGVLAQPLVKWNPGHNVSVDFFYNYLNGHLYGNEGNNLIRVIDWADEFNIRIGYQF</sequence>
<keyword evidence="2" id="KW-1185">Reference proteome</keyword>
<dbReference type="STRING" id="489703.SAMN04488038_102130"/>
<name>A0A1H9BKJ3_9GAMM</name>
<evidence type="ECO:0000313" key="1">
    <source>
        <dbReference type="EMBL" id="SEP89510.1"/>
    </source>
</evidence>
<protein>
    <submittedName>
        <fullName evidence="1">Uncharacterized protein</fullName>
    </submittedName>
</protein>
<gene>
    <name evidence="1" type="ORF">SAMN04488038_102130</name>
</gene>
<dbReference type="AlphaFoldDB" id="A0A1H9BKJ3"/>
<dbReference type="RefSeq" id="WP_245732337.1">
    <property type="nucleotide sequence ID" value="NZ_FOFS01000002.1"/>
</dbReference>
<reference evidence="1 2" key="1">
    <citation type="submission" date="2016-10" db="EMBL/GenBank/DDBJ databases">
        <authorList>
            <person name="de Groot N.N."/>
        </authorList>
    </citation>
    <scope>NUCLEOTIDE SEQUENCE [LARGE SCALE GENOMIC DNA]</scope>
    <source>
        <strain evidence="1 2">DSM 25927</strain>
    </source>
</reference>
<dbReference type="Proteomes" id="UP000199233">
    <property type="component" value="Unassembled WGS sequence"/>
</dbReference>
<organism evidence="1 2">
    <name type="scientific">Solimonas aquatica</name>
    <dbReference type="NCBI Taxonomy" id="489703"/>
    <lineage>
        <taxon>Bacteria</taxon>
        <taxon>Pseudomonadati</taxon>
        <taxon>Pseudomonadota</taxon>
        <taxon>Gammaproteobacteria</taxon>
        <taxon>Nevskiales</taxon>
        <taxon>Nevskiaceae</taxon>
        <taxon>Solimonas</taxon>
    </lineage>
</organism>
<proteinExistence type="predicted"/>
<evidence type="ECO:0000313" key="2">
    <source>
        <dbReference type="Proteomes" id="UP000199233"/>
    </source>
</evidence>
<dbReference type="InterPro" id="IPR010727">
    <property type="entry name" value="DUF1302"/>
</dbReference>